<reference evidence="1" key="1">
    <citation type="submission" date="2022-07" db="EMBL/GenBank/DDBJ databases">
        <authorList>
            <person name="Wu T."/>
        </authorList>
    </citation>
    <scope>NUCLEOTIDE SEQUENCE</scope>
    <source>
        <strain evidence="1">SD-1</strain>
        <plasmid evidence="1">unnamed4</plasmid>
    </source>
</reference>
<protein>
    <submittedName>
        <fullName evidence="1">Uncharacterized protein</fullName>
    </submittedName>
</protein>
<gene>
    <name evidence="1" type="ORF">NL394_23400</name>
</gene>
<geneLocation type="plasmid" evidence="1 2">
    <name>unnamed4</name>
</geneLocation>
<dbReference type="EMBL" id="CP101189">
    <property type="protein sequence ID" value="UYW00148.1"/>
    <property type="molecule type" value="Genomic_DNA"/>
</dbReference>
<accession>A0AAX3ERU8</accession>
<proteinExistence type="predicted"/>
<dbReference type="Proteomes" id="UP001163293">
    <property type="component" value="Plasmid unnamed4"/>
</dbReference>
<keyword evidence="1" id="KW-0614">Plasmid</keyword>
<sequence length="98" mass="10812">MPRRTKATRRHIEAAYKKIEALGRLVPVTPGSKHPVDGSPILGESQAYATFTGEVYHPLRCRVVADKLDNDPKGIVVIDLSTVGGRRECRTCQDERGV</sequence>
<evidence type="ECO:0000313" key="1">
    <source>
        <dbReference type="EMBL" id="UYW00148.1"/>
    </source>
</evidence>
<keyword evidence="2" id="KW-1185">Reference proteome</keyword>
<organism evidence="1 2">
    <name type="scientific">Paenarthrobacter ureafaciens</name>
    <dbReference type="NCBI Taxonomy" id="37931"/>
    <lineage>
        <taxon>Bacteria</taxon>
        <taxon>Bacillati</taxon>
        <taxon>Actinomycetota</taxon>
        <taxon>Actinomycetes</taxon>
        <taxon>Micrococcales</taxon>
        <taxon>Micrococcaceae</taxon>
        <taxon>Paenarthrobacter</taxon>
    </lineage>
</organism>
<name>A0AAX3ERU8_PAEUR</name>
<dbReference type="RefSeq" id="WP_264398915.1">
    <property type="nucleotide sequence ID" value="NZ_CP101183.1"/>
</dbReference>
<dbReference type="AlphaFoldDB" id="A0AAX3ERU8"/>
<evidence type="ECO:0000313" key="2">
    <source>
        <dbReference type="Proteomes" id="UP001163293"/>
    </source>
</evidence>